<evidence type="ECO:0000256" key="7">
    <source>
        <dbReference type="SAM" id="Phobius"/>
    </source>
</evidence>
<dbReference type="PROSITE" id="PS51469">
    <property type="entry name" value="SUN"/>
    <property type="match status" value="1"/>
</dbReference>
<feature type="transmembrane region" description="Helical" evidence="7">
    <location>
        <begin position="106"/>
        <end position="126"/>
    </location>
</feature>
<dbReference type="InterPro" id="IPR012919">
    <property type="entry name" value="SUN_dom"/>
</dbReference>
<evidence type="ECO:0000256" key="6">
    <source>
        <dbReference type="SAM" id="MobiDB-lite"/>
    </source>
</evidence>
<dbReference type="PANTHER" id="PTHR12911:SF8">
    <property type="entry name" value="KLAROID PROTEIN-RELATED"/>
    <property type="match status" value="1"/>
</dbReference>
<keyword evidence="10" id="KW-1185">Reference proteome</keyword>
<dbReference type="Pfam" id="PF07738">
    <property type="entry name" value="Sad1_UNC"/>
    <property type="match status" value="1"/>
</dbReference>
<dbReference type="Gene3D" id="2.60.120.260">
    <property type="entry name" value="Galactose-binding domain-like"/>
    <property type="match status" value="1"/>
</dbReference>
<dbReference type="EMBL" id="JARIHO010000070">
    <property type="protein sequence ID" value="KAJ7312801.1"/>
    <property type="molecule type" value="Genomic_DNA"/>
</dbReference>
<evidence type="ECO:0000256" key="3">
    <source>
        <dbReference type="ARBA" id="ARBA00022989"/>
    </source>
</evidence>
<evidence type="ECO:0000256" key="1">
    <source>
        <dbReference type="ARBA" id="ARBA00004370"/>
    </source>
</evidence>
<keyword evidence="5" id="KW-0175">Coiled coil</keyword>
<evidence type="ECO:0000313" key="9">
    <source>
        <dbReference type="EMBL" id="KAJ7312801.1"/>
    </source>
</evidence>
<dbReference type="AlphaFoldDB" id="A0AAD6Z9C9"/>
<comment type="caution">
    <text evidence="9">The sequence shown here is derived from an EMBL/GenBank/DDBJ whole genome shotgun (WGS) entry which is preliminary data.</text>
</comment>
<evidence type="ECO:0000259" key="8">
    <source>
        <dbReference type="PROSITE" id="PS51469"/>
    </source>
</evidence>
<feature type="region of interest" description="Disordered" evidence="6">
    <location>
        <begin position="1"/>
        <end position="25"/>
    </location>
</feature>
<comment type="subcellular location">
    <subcellularLocation>
        <location evidence="1">Membrane</location>
    </subcellularLocation>
</comment>
<dbReference type="GO" id="GO:0043495">
    <property type="term" value="F:protein-membrane adaptor activity"/>
    <property type="evidence" value="ECO:0007669"/>
    <property type="project" value="TreeGrafter"/>
</dbReference>
<evidence type="ECO:0000313" key="10">
    <source>
        <dbReference type="Proteomes" id="UP001218218"/>
    </source>
</evidence>
<evidence type="ECO:0000256" key="5">
    <source>
        <dbReference type="SAM" id="Coils"/>
    </source>
</evidence>
<proteinExistence type="predicted"/>
<dbReference type="InterPro" id="IPR045119">
    <property type="entry name" value="SUN1-5"/>
</dbReference>
<reference evidence="9" key="1">
    <citation type="submission" date="2023-03" db="EMBL/GenBank/DDBJ databases">
        <title>Massive genome expansion in bonnet fungi (Mycena s.s.) driven by repeated elements and novel gene families across ecological guilds.</title>
        <authorList>
            <consortium name="Lawrence Berkeley National Laboratory"/>
            <person name="Harder C.B."/>
            <person name="Miyauchi S."/>
            <person name="Viragh M."/>
            <person name="Kuo A."/>
            <person name="Thoen E."/>
            <person name="Andreopoulos B."/>
            <person name="Lu D."/>
            <person name="Skrede I."/>
            <person name="Drula E."/>
            <person name="Henrissat B."/>
            <person name="Morin E."/>
            <person name="Kohler A."/>
            <person name="Barry K."/>
            <person name="LaButti K."/>
            <person name="Morin E."/>
            <person name="Salamov A."/>
            <person name="Lipzen A."/>
            <person name="Mereny Z."/>
            <person name="Hegedus B."/>
            <person name="Baldrian P."/>
            <person name="Stursova M."/>
            <person name="Weitz H."/>
            <person name="Taylor A."/>
            <person name="Grigoriev I.V."/>
            <person name="Nagy L.G."/>
            <person name="Martin F."/>
            <person name="Kauserud H."/>
        </authorList>
    </citation>
    <scope>NUCLEOTIDE SEQUENCE</scope>
    <source>
        <strain evidence="9">CBHHK002</strain>
    </source>
</reference>
<keyword evidence="2 7" id="KW-0812">Transmembrane</keyword>
<dbReference type="GO" id="GO:0034993">
    <property type="term" value="C:meiotic nuclear membrane microtubule tethering complex"/>
    <property type="evidence" value="ECO:0007669"/>
    <property type="project" value="TreeGrafter"/>
</dbReference>
<evidence type="ECO:0000256" key="4">
    <source>
        <dbReference type="ARBA" id="ARBA00023136"/>
    </source>
</evidence>
<feature type="coiled-coil region" evidence="5">
    <location>
        <begin position="249"/>
        <end position="276"/>
    </location>
</feature>
<feature type="domain" description="SUN" evidence="8">
    <location>
        <begin position="371"/>
        <end position="549"/>
    </location>
</feature>
<evidence type="ECO:0000256" key="2">
    <source>
        <dbReference type="ARBA" id="ARBA00022692"/>
    </source>
</evidence>
<gene>
    <name evidence="9" type="ORF">DFH08DRAFT_973318</name>
</gene>
<keyword evidence="4 7" id="KW-0472">Membrane</keyword>
<accession>A0AAD6Z9C9</accession>
<protein>
    <recommendedName>
        <fullName evidence="8">SUN domain-containing protein</fullName>
    </recommendedName>
</protein>
<feature type="transmembrane region" description="Helical" evidence="7">
    <location>
        <begin position="132"/>
        <end position="157"/>
    </location>
</feature>
<dbReference type="Proteomes" id="UP001218218">
    <property type="component" value="Unassembled WGS sequence"/>
</dbReference>
<name>A0AAD6Z9C9_9AGAR</name>
<organism evidence="9 10">
    <name type="scientific">Mycena albidolilacea</name>
    <dbReference type="NCBI Taxonomy" id="1033008"/>
    <lineage>
        <taxon>Eukaryota</taxon>
        <taxon>Fungi</taxon>
        <taxon>Dikarya</taxon>
        <taxon>Basidiomycota</taxon>
        <taxon>Agaricomycotina</taxon>
        <taxon>Agaricomycetes</taxon>
        <taxon>Agaricomycetidae</taxon>
        <taxon>Agaricales</taxon>
        <taxon>Marasmiineae</taxon>
        <taxon>Mycenaceae</taxon>
        <taxon>Mycena</taxon>
    </lineage>
</organism>
<keyword evidence="3 7" id="KW-1133">Transmembrane helix</keyword>
<dbReference type="PANTHER" id="PTHR12911">
    <property type="entry name" value="SAD1/UNC-84-LIKE PROTEIN-RELATED"/>
    <property type="match status" value="1"/>
</dbReference>
<sequence>MLPTDAWRSRLRHGPKSAPRSTSFEYEHEFQRASFRRLATPPSRSTYHGRSYQTLSPAVSEVFGVSDYDDQSSTEARNQDFAAKSRPSKNPFAHLYSFFQTMARTVFRLFLFLLWTFLKVVDGVLLQHIRAMALRIVGPLFLITFVLLPLFVILDLASPMTGHHVLRLPASPATSVESAQRSDGQLSHSPDLVHTQVAGDREARLNSGQLQRLEDTLSELLLHFERTLGEIGVLGAQSKHQSVRTDKAHIAASAELNSLRKDLEALQLLVRTHAAEIPSHAAASSELNGFRRDLDALQLLYAAEITSQAATSSEINSLKMGLDALQLEIASRAAVSSEINSIRSDLQALQLLVEMSQRHVARPDFALRSTGASVIPSLTSPTYTLRPSTLPGKILGYFTGIWVLDGRSPVTALDHDIHDGHCWPFGGSYGQLGIVLGSLVYIDAITIDHVAAAVAVGKRISAPKDMEVWAMVEGQDNVAKLEAWRAEMSQGAHEPERPKMLPQLPEFIRIAALQYDMYSPNHIQNFPVDTEIRNLGIDFSVVVLIVKSN</sequence>